<feature type="compositionally biased region" description="Low complexity" evidence="1">
    <location>
        <begin position="14"/>
        <end position="33"/>
    </location>
</feature>
<dbReference type="CDD" id="cd17058">
    <property type="entry name" value="Ubl_SNRNP25"/>
    <property type="match status" value="1"/>
</dbReference>
<evidence type="ECO:0000256" key="1">
    <source>
        <dbReference type="SAM" id="MobiDB-lite"/>
    </source>
</evidence>
<dbReference type="GO" id="GO:0000398">
    <property type="term" value="P:mRNA splicing, via spliceosome"/>
    <property type="evidence" value="ECO:0007669"/>
    <property type="project" value="InterPro"/>
</dbReference>
<evidence type="ECO:0000259" key="2">
    <source>
        <dbReference type="Pfam" id="PF18036"/>
    </source>
</evidence>
<dbReference type="SUPFAM" id="SSF54236">
    <property type="entry name" value="Ubiquitin-like"/>
    <property type="match status" value="1"/>
</dbReference>
<dbReference type="Pfam" id="PF18036">
    <property type="entry name" value="Ubiquitin_4"/>
    <property type="match status" value="1"/>
</dbReference>
<dbReference type="AlphaFoldDB" id="A0AAX6GNX4"/>
<dbReference type="InterPro" id="IPR040610">
    <property type="entry name" value="SNRNP25_ubiquitin"/>
</dbReference>
<dbReference type="EMBL" id="JANAVB010017999">
    <property type="protein sequence ID" value="KAJ6830005.1"/>
    <property type="molecule type" value="Genomic_DNA"/>
</dbReference>
<dbReference type="PANTHER" id="PTHR14942">
    <property type="entry name" value="U11/U12 SMALL NUCLEAR RIBONUCLEOPROTEIN 25 KDA PROTEIN"/>
    <property type="match status" value="1"/>
</dbReference>
<dbReference type="PANTHER" id="PTHR14942:SF9">
    <property type="entry name" value="OS02G0188500 PROTEIN"/>
    <property type="match status" value="1"/>
</dbReference>
<reference evidence="3" key="1">
    <citation type="journal article" date="2023" name="GigaByte">
        <title>Genome assembly of the bearded iris, Iris pallida Lam.</title>
        <authorList>
            <person name="Bruccoleri R.E."/>
            <person name="Oakeley E.J."/>
            <person name="Faust A.M.E."/>
            <person name="Altorfer M."/>
            <person name="Dessus-Babus S."/>
            <person name="Burckhardt D."/>
            <person name="Oertli M."/>
            <person name="Naumann U."/>
            <person name="Petersen F."/>
            <person name="Wong J."/>
        </authorList>
    </citation>
    <scope>NUCLEOTIDE SEQUENCE</scope>
    <source>
        <strain evidence="3">GSM-AAB239-AS_SAM_17_03QT</strain>
    </source>
</reference>
<gene>
    <name evidence="3" type="ORF">M6B38_126345</name>
</gene>
<comment type="caution">
    <text evidence="3">The sequence shown here is derived from an EMBL/GenBank/DDBJ whole genome shotgun (WGS) entry which is preliminary data.</text>
</comment>
<reference evidence="3" key="2">
    <citation type="submission" date="2023-04" db="EMBL/GenBank/DDBJ databases">
        <authorList>
            <person name="Bruccoleri R.E."/>
            <person name="Oakeley E.J."/>
            <person name="Faust A.-M."/>
            <person name="Dessus-Babus S."/>
            <person name="Altorfer M."/>
            <person name="Burckhardt D."/>
            <person name="Oertli M."/>
            <person name="Naumann U."/>
            <person name="Petersen F."/>
            <person name="Wong J."/>
        </authorList>
    </citation>
    <scope>NUCLEOTIDE SEQUENCE</scope>
    <source>
        <strain evidence="3">GSM-AAB239-AS_SAM_17_03QT</strain>
        <tissue evidence="3">Leaf</tissue>
    </source>
</reference>
<feature type="region of interest" description="Disordered" evidence="1">
    <location>
        <begin position="226"/>
        <end position="248"/>
    </location>
</feature>
<dbReference type="InterPro" id="IPR029071">
    <property type="entry name" value="Ubiquitin-like_domsf"/>
</dbReference>
<evidence type="ECO:0000313" key="4">
    <source>
        <dbReference type="Proteomes" id="UP001140949"/>
    </source>
</evidence>
<dbReference type="Proteomes" id="UP001140949">
    <property type="component" value="Unassembled WGS sequence"/>
</dbReference>
<proteinExistence type="predicted"/>
<feature type="region of interest" description="Disordered" evidence="1">
    <location>
        <begin position="14"/>
        <end position="41"/>
    </location>
</feature>
<sequence length="248" mass="28338">MPTTEEIIWEDLSQLASSSSSSASPLPSDSDGSTPSAVGLSVAPSRRSSFSYCRLPDPSLRLSILRLDSTSFEVKVSRTANVLRLKMAVEDVFRDLSEKTEGGGNIFWSHVWGHFCLCFKDYKLLDDRKSLKEYGIKDGDQLRFIRHLSVNQKPNKKRLKTYEVVQRNVMLLTGPEENSNEKDDYDSLIRIHYRDYQNYDDEHGDLLGKSNSKMTHMWRGCFSCSSLGSSKKSRSEERARHRRSGSYF</sequence>
<organism evidence="3 4">
    <name type="scientific">Iris pallida</name>
    <name type="common">Sweet iris</name>
    <dbReference type="NCBI Taxonomy" id="29817"/>
    <lineage>
        <taxon>Eukaryota</taxon>
        <taxon>Viridiplantae</taxon>
        <taxon>Streptophyta</taxon>
        <taxon>Embryophyta</taxon>
        <taxon>Tracheophyta</taxon>
        <taxon>Spermatophyta</taxon>
        <taxon>Magnoliopsida</taxon>
        <taxon>Liliopsida</taxon>
        <taxon>Asparagales</taxon>
        <taxon>Iridaceae</taxon>
        <taxon>Iridoideae</taxon>
        <taxon>Irideae</taxon>
        <taxon>Iris</taxon>
    </lineage>
</organism>
<evidence type="ECO:0000313" key="3">
    <source>
        <dbReference type="EMBL" id="KAJ6830005.1"/>
    </source>
</evidence>
<dbReference type="InterPro" id="IPR039690">
    <property type="entry name" value="SNRNP25"/>
</dbReference>
<protein>
    <recommendedName>
        <fullName evidence="2">SNRNP25 ubiquitin-like domain-containing protein</fullName>
    </recommendedName>
</protein>
<feature type="domain" description="SNRNP25 ubiquitin-like" evidence="2">
    <location>
        <begin position="60"/>
        <end position="148"/>
    </location>
</feature>
<dbReference type="Gene3D" id="3.10.20.90">
    <property type="entry name" value="Phosphatidylinositol 3-kinase Catalytic Subunit, Chain A, domain 1"/>
    <property type="match status" value="1"/>
</dbReference>
<name>A0AAX6GNX4_IRIPA</name>
<keyword evidence="4" id="KW-1185">Reference proteome</keyword>
<accession>A0AAX6GNX4</accession>